<feature type="transmembrane region" description="Helical" evidence="6">
    <location>
        <begin position="51"/>
        <end position="72"/>
    </location>
</feature>
<evidence type="ECO:0000256" key="5">
    <source>
        <dbReference type="ARBA" id="ARBA00023136"/>
    </source>
</evidence>
<dbReference type="EMBL" id="MFBF01000024">
    <property type="protein sequence ID" value="OGD91178.1"/>
    <property type="molecule type" value="Genomic_DNA"/>
</dbReference>
<dbReference type="PRINTS" id="PR00813">
    <property type="entry name" value="BCTERIALGSPG"/>
</dbReference>
<comment type="subcellular location">
    <subcellularLocation>
        <location evidence="1">Membrane</location>
        <topology evidence="1">Single-pass membrane protein</topology>
    </subcellularLocation>
</comment>
<keyword evidence="4 6" id="KW-1133">Transmembrane helix</keyword>
<keyword evidence="3 6" id="KW-0812">Transmembrane</keyword>
<dbReference type="Proteomes" id="UP000177124">
    <property type="component" value="Unassembled WGS sequence"/>
</dbReference>
<dbReference type="AlphaFoldDB" id="A0A1F5GH30"/>
<dbReference type="PROSITE" id="PS00409">
    <property type="entry name" value="PROKAR_NTER_METHYL"/>
    <property type="match status" value="1"/>
</dbReference>
<dbReference type="Pfam" id="PF07963">
    <property type="entry name" value="N_methyl"/>
    <property type="match status" value="1"/>
</dbReference>
<evidence type="ECO:0008006" key="9">
    <source>
        <dbReference type="Google" id="ProtNLM"/>
    </source>
</evidence>
<dbReference type="GO" id="GO:0015627">
    <property type="term" value="C:type II protein secretion system complex"/>
    <property type="evidence" value="ECO:0007669"/>
    <property type="project" value="InterPro"/>
</dbReference>
<evidence type="ECO:0000256" key="4">
    <source>
        <dbReference type="ARBA" id="ARBA00022989"/>
    </source>
</evidence>
<keyword evidence="5 6" id="KW-0472">Membrane</keyword>
<dbReference type="GO" id="GO:0016020">
    <property type="term" value="C:membrane"/>
    <property type="evidence" value="ECO:0007669"/>
    <property type="project" value="UniProtKB-SubCell"/>
</dbReference>
<evidence type="ECO:0000256" key="2">
    <source>
        <dbReference type="ARBA" id="ARBA00022481"/>
    </source>
</evidence>
<dbReference type="Gene3D" id="3.30.700.10">
    <property type="entry name" value="Glycoprotein, Type 4 Pilin"/>
    <property type="match status" value="1"/>
</dbReference>
<evidence type="ECO:0000313" key="8">
    <source>
        <dbReference type="Proteomes" id="UP000177124"/>
    </source>
</evidence>
<evidence type="ECO:0000256" key="1">
    <source>
        <dbReference type="ARBA" id="ARBA00004167"/>
    </source>
</evidence>
<dbReference type="PANTHER" id="PTHR30093:SF44">
    <property type="entry name" value="TYPE II SECRETION SYSTEM CORE PROTEIN G"/>
    <property type="match status" value="1"/>
</dbReference>
<name>A0A1F5GH30_9BACT</name>
<evidence type="ECO:0000313" key="7">
    <source>
        <dbReference type="EMBL" id="OGD91178.1"/>
    </source>
</evidence>
<dbReference type="SUPFAM" id="SSF54523">
    <property type="entry name" value="Pili subunits"/>
    <property type="match status" value="1"/>
</dbReference>
<keyword evidence="2" id="KW-0488">Methylation</keyword>
<dbReference type="InterPro" id="IPR045584">
    <property type="entry name" value="Pilin-like"/>
</dbReference>
<dbReference type="STRING" id="1797716.A3D07_04570"/>
<dbReference type="InterPro" id="IPR012902">
    <property type="entry name" value="N_methyl_site"/>
</dbReference>
<comment type="caution">
    <text evidence="7">The sequence shown here is derived from an EMBL/GenBank/DDBJ whole genome shotgun (WGS) entry which is preliminary data.</text>
</comment>
<dbReference type="NCBIfam" id="TIGR02532">
    <property type="entry name" value="IV_pilin_GFxxxE"/>
    <property type="match status" value="1"/>
</dbReference>
<reference evidence="7 8" key="1">
    <citation type="journal article" date="2016" name="Nat. Commun.">
        <title>Thousands of microbial genomes shed light on interconnected biogeochemical processes in an aquifer system.</title>
        <authorList>
            <person name="Anantharaman K."/>
            <person name="Brown C.T."/>
            <person name="Hug L.A."/>
            <person name="Sharon I."/>
            <person name="Castelle C.J."/>
            <person name="Probst A.J."/>
            <person name="Thomas B.C."/>
            <person name="Singh A."/>
            <person name="Wilkins M.J."/>
            <person name="Karaoz U."/>
            <person name="Brodie E.L."/>
            <person name="Williams K.H."/>
            <person name="Hubbard S.S."/>
            <person name="Banfield J.F."/>
        </authorList>
    </citation>
    <scope>NUCLEOTIDE SEQUENCE [LARGE SCALE GENOMIC DNA]</scope>
</reference>
<organism evidence="7 8">
    <name type="scientific">Candidatus Curtissbacteria bacterium RIFCSPHIGHO2_02_FULL_42_15</name>
    <dbReference type="NCBI Taxonomy" id="1797716"/>
    <lineage>
        <taxon>Bacteria</taxon>
        <taxon>Candidatus Curtissiibacteriota</taxon>
    </lineage>
</organism>
<gene>
    <name evidence="7" type="ORF">A3D07_04570</name>
</gene>
<accession>A0A1F5GH30</accession>
<dbReference type="InterPro" id="IPR000983">
    <property type="entry name" value="Bac_GSPG_pilin"/>
</dbReference>
<protein>
    <recommendedName>
        <fullName evidence="9">Type II secretion system protein GspG C-terminal domain-containing protein</fullName>
    </recommendedName>
</protein>
<evidence type="ECO:0000256" key="6">
    <source>
        <dbReference type="SAM" id="Phobius"/>
    </source>
</evidence>
<proteinExistence type="predicted"/>
<evidence type="ECO:0000256" key="3">
    <source>
        <dbReference type="ARBA" id="ARBA00022692"/>
    </source>
</evidence>
<dbReference type="GO" id="GO:0015628">
    <property type="term" value="P:protein secretion by the type II secretion system"/>
    <property type="evidence" value="ECO:0007669"/>
    <property type="project" value="InterPro"/>
</dbReference>
<dbReference type="PANTHER" id="PTHR30093">
    <property type="entry name" value="GENERAL SECRETION PATHWAY PROTEIN G"/>
    <property type="match status" value="1"/>
</dbReference>
<sequence>MGGGSSIIDLMLNPSGATNKNQLTFDKIKSNVKGQLSIIQRKSKGFTLIELLVVIAIIGILASFAIASFTSAQAKGRDSRRKADLDAVSKALALVQNDCTGGNYPVISNGPGGTSADRYVNFRNYLSSLNYMKNPPQDPMFTDTTGTYKYEYSYDFTGSAATNVCSDTSGGTTTSGRLKYWLRAVLENSSDPEITNSAARCSWVPTIANNYIVCSP</sequence>